<reference evidence="6" key="1">
    <citation type="submission" date="2020-07" db="EMBL/GenBank/DDBJ databases">
        <title>Metabolic diversity and evolutionary history of the archaeal phylum ###Micrarchaeota### uncovered from a freshwater lake metagenome.</title>
        <authorList>
            <person name="Kadnikov V.V."/>
            <person name="Savvichev A.S."/>
            <person name="Mardanov A.V."/>
            <person name="Beletsky A.V."/>
            <person name="Chupakov A.V."/>
            <person name="Kokryatskaya N.M."/>
            <person name="Pimenov N.V."/>
            <person name="Ravin N.V."/>
        </authorList>
    </citation>
    <scope>NUCLEOTIDE SEQUENCE [LARGE SCALE GENOMIC DNA]</scope>
</reference>
<proteinExistence type="predicted"/>
<dbReference type="Proteomes" id="UP000510821">
    <property type="component" value="Chromosome"/>
</dbReference>
<comment type="subcellular location">
    <subcellularLocation>
        <location evidence="1">Secreted</location>
    </subcellularLocation>
</comment>
<keyword evidence="2" id="KW-0964">Secreted</keyword>
<keyword evidence="4" id="KW-0325">Glycoprotein</keyword>
<dbReference type="InterPro" id="IPR004911">
    <property type="entry name" value="Interferon-induced_GILT"/>
</dbReference>
<dbReference type="GO" id="GO:0016671">
    <property type="term" value="F:oxidoreductase activity, acting on a sulfur group of donors, disulfide as acceptor"/>
    <property type="evidence" value="ECO:0007669"/>
    <property type="project" value="InterPro"/>
</dbReference>
<protein>
    <submittedName>
        <fullName evidence="5">Uncharacterized protein</fullName>
    </submittedName>
</protein>
<gene>
    <name evidence="5" type="ORF">Sv326_0999</name>
</gene>
<dbReference type="InterPro" id="IPR036249">
    <property type="entry name" value="Thioredoxin-like_sf"/>
</dbReference>
<keyword evidence="3" id="KW-0732">Signal</keyword>
<dbReference type="EMBL" id="CP058998">
    <property type="protein sequence ID" value="QLJ53174.1"/>
    <property type="molecule type" value="Genomic_DNA"/>
</dbReference>
<dbReference type="PANTHER" id="PTHR13234">
    <property type="entry name" value="GAMMA-INTERFERON INDUCIBLE LYSOSOMAL THIOL REDUCTASE GILT"/>
    <property type="match status" value="1"/>
</dbReference>
<dbReference type="SUPFAM" id="SSF52833">
    <property type="entry name" value="Thioredoxin-like"/>
    <property type="match status" value="2"/>
</dbReference>
<evidence type="ECO:0000313" key="5">
    <source>
        <dbReference type="EMBL" id="QLJ53174.1"/>
    </source>
</evidence>
<organism evidence="5 6">
    <name type="scientific">Fermentimicrarchaeum limneticum</name>
    <dbReference type="NCBI Taxonomy" id="2795018"/>
    <lineage>
        <taxon>Archaea</taxon>
        <taxon>Candidatus Micrarchaeota</taxon>
        <taxon>Candidatus Fermentimicrarchaeales</taxon>
        <taxon>Candidatus Fermentimicrarchaeaceae</taxon>
        <taxon>Candidatus Fermentimicrarchaeum</taxon>
    </lineage>
</organism>
<dbReference type="GO" id="GO:0005576">
    <property type="term" value="C:extracellular region"/>
    <property type="evidence" value="ECO:0007669"/>
    <property type="project" value="UniProtKB-SubCell"/>
</dbReference>
<evidence type="ECO:0000256" key="4">
    <source>
        <dbReference type="ARBA" id="ARBA00023180"/>
    </source>
</evidence>
<evidence type="ECO:0000256" key="2">
    <source>
        <dbReference type="ARBA" id="ARBA00022525"/>
    </source>
</evidence>
<evidence type="ECO:0000256" key="3">
    <source>
        <dbReference type="ARBA" id="ARBA00022729"/>
    </source>
</evidence>
<dbReference type="Pfam" id="PF03227">
    <property type="entry name" value="GILT"/>
    <property type="match status" value="2"/>
</dbReference>
<dbReference type="PANTHER" id="PTHR13234:SF8">
    <property type="entry name" value="GAMMA-INTERFERON-INDUCIBLE LYSOSOMAL THIOL REDUCTASE"/>
    <property type="match status" value="1"/>
</dbReference>
<dbReference type="Gene3D" id="3.40.30.10">
    <property type="entry name" value="Glutaredoxin"/>
    <property type="match status" value="2"/>
</dbReference>
<evidence type="ECO:0000256" key="1">
    <source>
        <dbReference type="ARBA" id="ARBA00004613"/>
    </source>
</evidence>
<dbReference type="AlphaFoldDB" id="A0A7D5XIG2"/>
<evidence type="ECO:0000313" key="6">
    <source>
        <dbReference type="Proteomes" id="UP000510821"/>
    </source>
</evidence>
<name>A0A7D5XIG2_FERL1</name>
<sequence>MMEHKKEKHVSEGGSQSFFGDPWKIFLSLVVVILLAYIALNSKPPQTNGGNDQNGTVQPTTQANATIELFVMSQCPYGVEAETLAKSVIDNFNGEVNLSVRFIAGENADGSFTSLHGANEVAEDLRQVCIMEYYPTAYVNYLSCISANYQTVGQVWEGCASQNNIDVNKIKGCSTGDEGKALLSENIKKAKNLGIGTSPTIYLNGQPYSGGRDESSMTRAVCTSIPDSNVCKNLPPEIGVELTVVNDDDCLLCDPSGIESSIRSLISNLSVREVNYTSSEGAALIQEFNITGVPAYIFGPTIAQHGSYETLSRYLYKVDSDYLLIVQPVKILGRSEENDTLMLFVMSQCPYGTMAETAMKELLEALPDVKFAGLYFIAGENADGSFTSLHGANEVAEDLRQVCIMEYYPAKIMNYTRCIAANYSNAGSIWQNCASSNSIDSTKISNCSTGNEGKALLSENIKLGESLGIGSSPTMMLNNNTLFSTIYADQIKQVICAYDPELNGCNKTLSGAGSTTPSGGCG</sequence>
<dbReference type="KEGG" id="flt:Sv326_0999"/>
<accession>A0A7D5XIG2</accession>